<accession>A0A8S4RD66</accession>
<dbReference type="Proteomes" id="UP000838756">
    <property type="component" value="Unassembled WGS sequence"/>
</dbReference>
<reference evidence="1" key="1">
    <citation type="submission" date="2022-03" db="EMBL/GenBank/DDBJ databases">
        <authorList>
            <person name="Lindestad O."/>
        </authorList>
    </citation>
    <scope>NUCLEOTIDE SEQUENCE</scope>
</reference>
<dbReference type="AlphaFoldDB" id="A0A8S4RD66"/>
<dbReference type="EMBL" id="CAKXAJ010025119">
    <property type="protein sequence ID" value="CAH2235255.1"/>
    <property type="molecule type" value="Genomic_DNA"/>
</dbReference>
<organism evidence="1 2">
    <name type="scientific">Pararge aegeria aegeria</name>
    <dbReference type="NCBI Taxonomy" id="348720"/>
    <lineage>
        <taxon>Eukaryota</taxon>
        <taxon>Metazoa</taxon>
        <taxon>Ecdysozoa</taxon>
        <taxon>Arthropoda</taxon>
        <taxon>Hexapoda</taxon>
        <taxon>Insecta</taxon>
        <taxon>Pterygota</taxon>
        <taxon>Neoptera</taxon>
        <taxon>Endopterygota</taxon>
        <taxon>Lepidoptera</taxon>
        <taxon>Glossata</taxon>
        <taxon>Ditrysia</taxon>
        <taxon>Papilionoidea</taxon>
        <taxon>Nymphalidae</taxon>
        <taxon>Satyrinae</taxon>
        <taxon>Satyrini</taxon>
        <taxon>Parargina</taxon>
        <taxon>Pararge</taxon>
    </lineage>
</organism>
<name>A0A8S4RD66_9NEOP</name>
<sequence>MAKALSERESLSPDGLVIAIGGSSSTLLPVLRESPRTSPAGRAASSEVVSFDGVCPVDTSFGQTNTAFTGAGSPGVAELLEAPLGPNVHRFTKLCALPLQLKDSLS</sequence>
<keyword evidence="2" id="KW-1185">Reference proteome</keyword>
<gene>
    <name evidence="1" type="primary">jg20630</name>
    <name evidence="1" type="ORF">PAEG_LOCUS12925</name>
</gene>
<protein>
    <submittedName>
        <fullName evidence="1">Jg20630 protein</fullName>
    </submittedName>
</protein>
<comment type="caution">
    <text evidence="1">The sequence shown here is derived from an EMBL/GenBank/DDBJ whole genome shotgun (WGS) entry which is preliminary data.</text>
</comment>
<proteinExistence type="predicted"/>
<evidence type="ECO:0000313" key="1">
    <source>
        <dbReference type="EMBL" id="CAH2235255.1"/>
    </source>
</evidence>
<evidence type="ECO:0000313" key="2">
    <source>
        <dbReference type="Proteomes" id="UP000838756"/>
    </source>
</evidence>